<comment type="subcellular location">
    <subcellularLocation>
        <location evidence="1 12">Mitochondrion membrane</location>
        <topology evidence="1 12">Single-pass membrane protein</topology>
    </subcellularLocation>
</comment>
<sequence length="52" mass="6510">MPQMAPLYWLYLFSFFLLSLTLFFMLNYFIKPFDKMPSLPYDNKIYFKPWKL</sequence>
<proteinExistence type="inferred from homology"/>
<dbReference type="InterPro" id="IPR001421">
    <property type="entry name" value="ATP8_metazoa"/>
</dbReference>
<geneLocation type="mitochondrion" evidence="14"/>
<comment type="subunit">
    <text evidence="3">F-type ATPases have 2 components, CF(1) - the catalytic core - and CF(0) - the membrane proton channel.</text>
</comment>
<evidence type="ECO:0000256" key="13">
    <source>
        <dbReference type="SAM" id="Phobius"/>
    </source>
</evidence>
<dbReference type="RefSeq" id="YP_009509542.1">
    <property type="nucleotide sequence ID" value="NC_039105.1"/>
</dbReference>
<dbReference type="Pfam" id="PF00895">
    <property type="entry name" value="ATP-synt_8"/>
    <property type="match status" value="1"/>
</dbReference>
<evidence type="ECO:0000256" key="5">
    <source>
        <dbReference type="ARBA" id="ARBA00022547"/>
    </source>
</evidence>
<evidence type="ECO:0000256" key="2">
    <source>
        <dbReference type="ARBA" id="ARBA00008892"/>
    </source>
</evidence>
<dbReference type="GeneID" id="37621082"/>
<keyword evidence="5 12" id="KW-0138">CF(0)</keyword>
<feature type="transmembrane region" description="Helical" evidence="13">
    <location>
        <begin position="6"/>
        <end position="30"/>
    </location>
</feature>
<evidence type="ECO:0000256" key="8">
    <source>
        <dbReference type="ARBA" id="ARBA00022989"/>
    </source>
</evidence>
<accession>A0A343S7C6</accession>
<keyword evidence="9 12" id="KW-0406">Ion transport</keyword>
<evidence type="ECO:0000256" key="11">
    <source>
        <dbReference type="ARBA" id="ARBA00023136"/>
    </source>
</evidence>
<evidence type="ECO:0000256" key="10">
    <source>
        <dbReference type="ARBA" id="ARBA00023128"/>
    </source>
</evidence>
<reference evidence="14" key="1">
    <citation type="journal article" date="2018" name="Mol. Phylogenet. Evol.">
        <title>ORDER within the chaos: Insights into phylogenetic relationships within the Anomura (Crustacea: Decapoda) from mitochondrial sequences and gene order rearrangements.</title>
        <authorList>
            <person name="Tan M.H."/>
            <person name="Gan H.M."/>
            <person name="Lee Y.P."/>
            <person name="Linton S."/>
            <person name="Grandjean F."/>
            <person name="Bartholomei-Santos M.L."/>
            <person name="Miller A.D."/>
            <person name="Austin C.M."/>
        </authorList>
    </citation>
    <scope>NUCLEOTIDE SEQUENCE</scope>
</reference>
<keyword evidence="7 12" id="KW-0375">Hydrogen ion transport</keyword>
<keyword evidence="11 13" id="KW-0472">Membrane</keyword>
<evidence type="ECO:0000313" key="14">
    <source>
        <dbReference type="EMBL" id="AUM82367.1"/>
    </source>
</evidence>
<evidence type="ECO:0000256" key="4">
    <source>
        <dbReference type="ARBA" id="ARBA00022448"/>
    </source>
</evidence>
<evidence type="ECO:0000256" key="9">
    <source>
        <dbReference type="ARBA" id="ARBA00023065"/>
    </source>
</evidence>
<gene>
    <name evidence="14" type="primary">atp8</name>
</gene>
<dbReference type="AlphaFoldDB" id="A0A343S7C6"/>
<keyword evidence="8 13" id="KW-1133">Transmembrane helix</keyword>
<keyword evidence="4 12" id="KW-0813">Transport</keyword>
<dbReference type="GO" id="GO:0015986">
    <property type="term" value="P:proton motive force-driven ATP synthesis"/>
    <property type="evidence" value="ECO:0007669"/>
    <property type="project" value="InterPro"/>
</dbReference>
<dbReference type="GO" id="GO:0015078">
    <property type="term" value="F:proton transmembrane transporter activity"/>
    <property type="evidence" value="ECO:0007669"/>
    <property type="project" value="InterPro"/>
</dbReference>
<protein>
    <recommendedName>
        <fullName evidence="12">ATP synthase complex subunit 8</fullName>
    </recommendedName>
</protein>
<evidence type="ECO:0000256" key="1">
    <source>
        <dbReference type="ARBA" id="ARBA00004304"/>
    </source>
</evidence>
<comment type="similarity">
    <text evidence="2 12">Belongs to the ATPase protein 8 family.</text>
</comment>
<keyword evidence="10 12" id="KW-0496">Mitochondrion</keyword>
<dbReference type="GO" id="GO:0031966">
    <property type="term" value="C:mitochondrial membrane"/>
    <property type="evidence" value="ECO:0007669"/>
    <property type="project" value="UniProtKB-SubCell"/>
</dbReference>
<keyword evidence="6 12" id="KW-0812">Transmembrane</keyword>
<evidence type="ECO:0000256" key="3">
    <source>
        <dbReference type="ARBA" id="ARBA00011291"/>
    </source>
</evidence>
<evidence type="ECO:0000256" key="7">
    <source>
        <dbReference type="ARBA" id="ARBA00022781"/>
    </source>
</evidence>
<dbReference type="EMBL" id="MF461623">
    <property type="protein sequence ID" value="AUM82367.1"/>
    <property type="molecule type" value="Genomic_DNA"/>
</dbReference>
<evidence type="ECO:0000256" key="6">
    <source>
        <dbReference type="ARBA" id="ARBA00022692"/>
    </source>
</evidence>
<dbReference type="GO" id="GO:0045259">
    <property type="term" value="C:proton-transporting ATP synthase complex"/>
    <property type="evidence" value="ECO:0007669"/>
    <property type="project" value="UniProtKB-KW"/>
</dbReference>
<name>A0A343S7C6_CARCA</name>
<organism evidence="14">
    <name type="scientific">Cardisoma carnifex</name>
    <name type="common">Blue land crab</name>
    <dbReference type="NCBI Taxonomy" id="6766"/>
    <lineage>
        <taxon>Eukaryota</taxon>
        <taxon>Metazoa</taxon>
        <taxon>Ecdysozoa</taxon>
        <taxon>Arthropoda</taxon>
        <taxon>Crustacea</taxon>
        <taxon>Multicrustacea</taxon>
        <taxon>Malacostraca</taxon>
        <taxon>Eumalacostraca</taxon>
        <taxon>Eucarida</taxon>
        <taxon>Decapoda</taxon>
        <taxon>Pleocyemata</taxon>
        <taxon>Brachyura</taxon>
        <taxon>Eubrachyura</taxon>
        <taxon>Grapsoidea</taxon>
        <taxon>Gecarcinidae</taxon>
        <taxon>Cardisoma</taxon>
    </lineage>
</organism>
<evidence type="ECO:0000256" key="12">
    <source>
        <dbReference type="RuleBase" id="RU003661"/>
    </source>
</evidence>